<proteinExistence type="predicted"/>
<name>A0ABR5ZPF9_9PROT</name>
<dbReference type="Pfam" id="PF07510">
    <property type="entry name" value="GmrSD_C"/>
    <property type="match status" value="1"/>
</dbReference>
<protein>
    <recommendedName>
        <fullName evidence="5">DUF262 domain-containing protein</fullName>
    </recommendedName>
</protein>
<accession>A0ABR5ZPF9</accession>
<organism evidence="3 4">
    <name type="scientific">Bombella favorum</name>
    <dbReference type="NCBI Taxonomy" id="2039164"/>
    <lineage>
        <taxon>Bacteria</taxon>
        <taxon>Pseudomonadati</taxon>
        <taxon>Pseudomonadota</taxon>
        <taxon>Alphaproteobacteria</taxon>
        <taxon>Acetobacterales</taxon>
        <taxon>Acetobacteraceae</taxon>
        <taxon>Bombella</taxon>
    </lineage>
</organism>
<keyword evidence="4" id="KW-1185">Reference proteome</keyword>
<evidence type="ECO:0000313" key="3">
    <source>
        <dbReference type="EMBL" id="MBA5726113.1"/>
    </source>
</evidence>
<dbReference type="InterPro" id="IPR011089">
    <property type="entry name" value="GmrSD_C"/>
</dbReference>
<feature type="domain" description="GmrSD restriction endonucleases N-terminal" evidence="1">
    <location>
        <begin position="12"/>
        <end position="228"/>
    </location>
</feature>
<evidence type="ECO:0000259" key="1">
    <source>
        <dbReference type="Pfam" id="PF03235"/>
    </source>
</evidence>
<dbReference type="EMBL" id="NWUS01000003">
    <property type="protein sequence ID" value="MBA5726113.1"/>
    <property type="molecule type" value="Genomic_DNA"/>
</dbReference>
<evidence type="ECO:0000313" key="4">
    <source>
        <dbReference type="Proteomes" id="UP001516390"/>
    </source>
</evidence>
<evidence type="ECO:0008006" key="5">
    <source>
        <dbReference type="Google" id="ProtNLM"/>
    </source>
</evidence>
<dbReference type="Pfam" id="PF03235">
    <property type="entry name" value="GmrSD_N"/>
    <property type="match status" value="1"/>
</dbReference>
<dbReference type="RefSeq" id="WP_182082192.1">
    <property type="nucleotide sequence ID" value="NZ_NWUS01000003.1"/>
</dbReference>
<dbReference type="PANTHER" id="PTHR35149">
    <property type="entry name" value="SLL5132 PROTEIN"/>
    <property type="match status" value="1"/>
</dbReference>
<sequence>MAAIESRDVSVKELFQKFYIVPRYQREYVWGKNQVTQLLGDIRSEQMEGEYSEYFIGSVVVCPSQTERGADDLIDGQQRITTLFIVLCAIRDRLSALGEENLEGIKKSIVDVDTDQYGNDCHRARLEPQYKDAEGVFDDLIEGRKITSKDTRSIKNISIAYNVVKDFLSNDLDDSVVEIKKFFGYLMANVKLIKIYTDSFGRALKIFETINDRGIGLNAMDLLKNLLFMNAEKTQFEYLQECWKFIVDELYKINEKPLRFLRYFIFSKWGVPRLAKDELYEWLINNDKKIGLSDNPVGFTEKLKEALKAYAFFLKKKDSRGEQNYILENISFLYRKHTSARQYLVLLLAGRNLSSEVFSALCRDIESFLFVCILVREEIRTFEALFAKWSLLLSRVRTMEDYKAFSKETFQAQKKKHSSKFYDMFRSIDNRSLPKYQFDYVLGKLTQAVDRDAYGSDNPLSYYCNTKEIHLEHILPQKSDCDVYKEFGLGADDPSLIWSIGNLALVEKSINMSLGNKAFSYKKRIYPKSRYLLTRIISEKPDIGNTAIDRAVAHMHPFDEWNKNTIRQRAQWLAELACTVWNVPSEHYGRELDMGGP</sequence>
<dbReference type="Proteomes" id="UP001516390">
    <property type="component" value="Unassembled WGS sequence"/>
</dbReference>
<dbReference type="InterPro" id="IPR004919">
    <property type="entry name" value="GmrSD_N"/>
</dbReference>
<feature type="domain" description="GmrSD restriction endonucleases C-terminal" evidence="2">
    <location>
        <begin position="418"/>
        <end position="575"/>
    </location>
</feature>
<gene>
    <name evidence="3" type="ORF">CPA57_07500</name>
</gene>
<dbReference type="PANTHER" id="PTHR35149:SF2">
    <property type="entry name" value="DUF262 DOMAIN-CONTAINING PROTEIN"/>
    <property type="match status" value="1"/>
</dbReference>
<reference evidence="3 4" key="1">
    <citation type="submission" date="2017-09" db="EMBL/GenBank/DDBJ databases">
        <authorList>
            <person name="Jakob F."/>
        </authorList>
    </citation>
    <scope>NUCLEOTIDE SEQUENCE [LARGE SCALE GENOMIC DNA]</scope>
    <source>
        <strain evidence="3 4">TMW 2.1880</strain>
    </source>
</reference>
<evidence type="ECO:0000259" key="2">
    <source>
        <dbReference type="Pfam" id="PF07510"/>
    </source>
</evidence>
<comment type="caution">
    <text evidence="3">The sequence shown here is derived from an EMBL/GenBank/DDBJ whole genome shotgun (WGS) entry which is preliminary data.</text>
</comment>